<dbReference type="Pfam" id="PF16363">
    <property type="entry name" value="GDP_Man_Dehyd"/>
    <property type="match status" value="1"/>
</dbReference>
<dbReference type="EMBL" id="SLXL01000022">
    <property type="protein sequence ID" value="TCP20230.1"/>
    <property type="molecule type" value="Genomic_DNA"/>
</dbReference>
<dbReference type="Gene3D" id="3.40.50.720">
    <property type="entry name" value="NAD(P)-binding Rossmann-like Domain"/>
    <property type="match status" value="1"/>
</dbReference>
<dbReference type="Gene3D" id="3.90.25.10">
    <property type="entry name" value="UDP-galactose 4-epimerase, domain 1"/>
    <property type="match status" value="1"/>
</dbReference>
<reference evidence="10 11" key="1">
    <citation type="submission" date="2019-03" db="EMBL/GenBank/DDBJ databases">
        <title>Genomic Encyclopedia of Type Strains, Phase IV (KMG-IV): sequencing the most valuable type-strain genomes for metagenomic binning, comparative biology and taxonomic classification.</title>
        <authorList>
            <person name="Goeker M."/>
        </authorList>
    </citation>
    <scope>NUCLEOTIDE SEQUENCE [LARGE SCALE GENOMIC DNA]</scope>
    <source>
        <strain evidence="10 11">DSM 2781</strain>
    </source>
</reference>
<organism evidence="10 11">
    <name type="scientific">Rhodovulum adriaticum</name>
    <name type="common">Rhodopseudomonas adriatica</name>
    <dbReference type="NCBI Taxonomy" id="35804"/>
    <lineage>
        <taxon>Bacteria</taxon>
        <taxon>Pseudomonadati</taxon>
        <taxon>Pseudomonadota</taxon>
        <taxon>Alphaproteobacteria</taxon>
        <taxon>Rhodobacterales</taxon>
        <taxon>Paracoccaceae</taxon>
        <taxon>Rhodovulum</taxon>
    </lineage>
</organism>
<dbReference type="HAMAP" id="MF_00955">
    <property type="entry name" value="GDP_Man_dehydratase"/>
    <property type="match status" value="1"/>
</dbReference>
<evidence type="ECO:0000256" key="4">
    <source>
        <dbReference type="ARBA" id="ARBA00011989"/>
    </source>
</evidence>
<dbReference type="InterPro" id="IPR006368">
    <property type="entry name" value="GDP_Man_deHydtase"/>
</dbReference>
<evidence type="ECO:0000256" key="7">
    <source>
        <dbReference type="ARBA" id="ARBA00059383"/>
    </source>
</evidence>
<dbReference type="NCBIfam" id="TIGR01472">
    <property type="entry name" value="gmd"/>
    <property type="match status" value="1"/>
</dbReference>
<evidence type="ECO:0000256" key="3">
    <source>
        <dbReference type="ARBA" id="ARBA00009263"/>
    </source>
</evidence>
<keyword evidence="6 8" id="KW-0456">Lyase</keyword>
<dbReference type="PANTHER" id="PTHR43715:SF1">
    <property type="entry name" value="GDP-MANNOSE 4,6 DEHYDRATASE"/>
    <property type="match status" value="1"/>
</dbReference>
<dbReference type="RefSeq" id="WP_132605743.1">
    <property type="nucleotide sequence ID" value="NZ_SLXL01000022.1"/>
</dbReference>
<dbReference type="CDD" id="cd05260">
    <property type="entry name" value="GDP_MD_SDR_e"/>
    <property type="match status" value="1"/>
</dbReference>
<evidence type="ECO:0000259" key="9">
    <source>
        <dbReference type="Pfam" id="PF16363"/>
    </source>
</evidence>
<proteinExistence type="inferred from homology"/>
<dbReference type="InterPro" id="IPR016040">
    <property type="entry name" value="NAD(P)-bd_dom"/>
</dbReference>
<dbReference type="OrthoDB" id="9779041at2"/>
<feature type="domain" description="NAD(P)-binding" evidence="9">
    <location>
        <begin position="6"/>
        <end position="346"/>
    </location>
</feature>
<evidence type="ECO:0000256" key="1">
    <source>
        <dbReference type="ARBA" id="ARBA00000188"/>
    </source>
</evidence>
<dbReference type="AlphaFoldDB" id="A0A4R2NG19"/>
<name>A0A4R2NG19_RHOAD</name>
<comment type="similarity">
    <text evidence="3 8">Belongs to the NAD(P)-dependent epimerase/dehydratase family. GDP-mannose 4,6-dehydratase subfamily.</text>
</comment>
<evidence type="ECO:0000313" key="11">
    <source>
        <dbReference type="Proteomes" id="UP000295733"/>
    </source>
</evidence>
<comment type="catalytic activity">
    <reaction evidence="1 8">
        <text>GDP-alpha-D-mannose = GDP-4-dehydro-alpha-D-rhamnose + H2O</text>
        <dbReference type="Rhea" id="RHEA:23820"/>
        <dbReference type="ChEBI" id="CHEBI:15377"/>
        <dbReference type="ChEBI" id="CHEBI:57527"/>
        <dbReference type="ChEBI" id="CHEBI:57964"/>
        <dbReference type="EC" id="4.2.1.47"/>
    </reaction>
</comment>
<dbReference type="SUPFAM" id="SSF51735">
    <property type="entry name" value="NAD(P)-binding Rossmann-fold domains"/>
    <property type="match status" value="1"/>
</dbReference>
<dbReference type="InterPro" id="IPR036291">
    <property type="entry name" value="NAD(P)-bd_dom_sf"/>
</dbReference>
<dbReference type="GO" id="GO:0008446">
    <property type="term" value="F:GDP-mannose 4,6-dehydratase activity"/>
    <property type="evidence" value="ECO:0007669"/>
    <property type="project" value="UniProtKB-UniRule"/>
</dbReference>
<keyword evidence="8" id="KW-0521">NADP</keyword>
<sequence>MTKKALITGITGQDGSYLAELLLEKGYEVHGIKRRASLFNTQRIDHVYQDPHSNHQRLKLHYGDLTDSSNLTRILREVRPDEVYNLGAQSHVAVSFESPEYTADVDAIGTLRLLEAIRFLGLEKSTRFYQASTSELYGLVQEVPQRETTPFHPRSPYAVAKLYAYWITVNYREAYGMYACNGILFNHESPRRGETFVTRKITRGLSNIAQGLEDCLYMGNIDALRDWGHAKDYVRMQWMMLQQDAPEDYVIATGKQYSVRDFIRWTAEDLGITLRFQGEGTDEVGIVETVTGDRAPALKQGDIVLRIDPRYFRPAEVETLLGDPTKAREKLGWQPEITAREMCAEMVAEDLQTARRHALLREHGMDFPVSLEG</sequence>
<evidence type="ECO:0000256" key="2">
    <source>
        <dbReference type="ARBA" id="ARBA00001937"/>
    </source>
</evidence>
<keyword evidence="5" id="KW-0536">Nodulation</keyword>
<comment type="cofactor">
    <cofactor evidence="2 8">
        <name>NADP(+)</name>
        <dbReference type="ChEBI" id="CHEBI:58349"/>
    </cofactor>
</comment>
<comment type="function">
    <text evidence="7 8">Catalyzes the conversion of GDP-D-mannose to GDP-4-dehydro-6-deoxy-D-mannose.</text>
</comment>
<evidence type="ECO:0000313" key="10">
    <source>
        <dbReference type="EMBL" id="TCP20230.1"/>
    </source>
</evidence>
<dbReference type="Proteomes" id="UP000295733">
    <property type="component" value="Unassembled WGS sequence"/>
</dbReference>
<evidence type="ECO:0000256" key="6">
    <source>
        <dbReference type="ARBA" id="ARBA00023239"/>
    </source>
</evidence>
<protein>
    <recommendedName>
        <fullName evidence="4 8">GDP-mannose 4,6-dehydratase</fullName>
        <ecNumber evidence="4 8">4.2.1.47</ecNumber>
    </recommendedName>
    <alternativeName>
        <fullName evidence="8">GDP-D-mannose dehydratase</fullName>
    </alternativeName>
</protein>
<gene>
    <name evidence="8" type="primary">gmd</name>
    <name evidence="10" type="ORF">EV656_12210</name>
</gene>
<accession>A0A4R2NG19</accession>
<dbReference type="GO" id="GO:0042351">
    <property type="term" value="P:'de novo' GDP-L-fucose biosynthetic process"/>
    <property type="evidence" value="ECO:0007669"/>
    <property type="project" value="TreeGrafter"/>
</dbReference>
<evidence type="ECO:0000256" key="5">
    <source>
        <dbReference type="ARBA" id="ARBA00022458"/>
    </source>
</evidence>
<dbReference type="PANTHER" id="PTHR43715">
    <property type="entry name" value="GDP-MANNOSE 4,6-DEHYDRATASE"/>
    <property type="match status" value="1"/>
</dbReference>
<comment type="caution">
    <text evidence="8">Lacks conserved residue(s) required for the propagation of feature annotation.</text>
</comment>
<keyword evidence="11" id="KW-1185">Reference proteome</keyword>
<dbReference type="GO" id="GO:0070401">
    <property type="term" value="F:NADP+ binding"/>
    <property type="evidence" value="ECO:0007669"/>
    <property type="project" value="UniProtKB-UniRule"/>
</dbReference>
<dbReference type="FunFam" id="3.40.50.720:FF:000924">
    <property type="entry name" value="GDP-mannose 4,6 dehydratase"/>
    <property type="match status" value="1"/>
</dbReference>
<evidence type="ECO:0000256" key="8">
    <source>
        <dbReference type="HAMAP-Rule" id="MF_00955"/>
    </source>
</evidence>
<comment type="caution">
    <text evidence="10">The sequence shown here is derived from an EMBL/GenBank/DDBJ whole genome shotgun (WGS) entry which is preliminary data.</text>
</comment>
<dbReference type="EC" id="4.2.1.47" evidence="4 8"/>